<dbReference type="AlphaFoldDB" id="A0A498HKI0"/>
<name>A0A498HKI0_MALDO</name>
<reference evidence="1 2" key="1">
    <citation type="submission" date="2018-10" db="EMBL/GenBank/DDBJ databases">
        <title>A high-quality apple genome assembly.</title>
        <authorList>
            <person name="Hu J."/>
        </authorList>
    </citation>
    <scope>NUCLEOTIDE SEQUENCE [LARGE SCALE GENOMIC DNA]</scope>
    <source>
        <strain evidence="2">cv. HFTH1</strain>
        <tissue evidence="1">Young leaf</tissue>
    </source>
</reference>
<accession>A0A498HKI0</accession>
<comment type="caution">
    <text evidence="1">The sequence shown here is derived from an EMBL/GenBank/DDBJ whole genome shotgun (WGS) entry which is preliminary data.</text>
</comment>
<protein>
    <submittedName>
        <fullName evidence="1">Uncharacterized protein</fullName>
    </submittedName>
</protein>
<evidence type="ECO:0000313" key="2">
    <source>
        <dbReference type="Proteomes" id="UP000290289"/>
    </source>
</evidence>
<dbReference type="EMBL" id="RDQH01000342">
    <property type="protein sequence ID" value="RXH70824.1"/>
    <property type="molecule type" value="Genomic_DNA"/>
</dbReference>
<proteinExistence type="predicted"/>
<gene>
    <name evidence="1" type="ORF">DVH24_015446</name>
</gene>
<sequence length="125" mass="14825">MEGAKKPRIKTFARKSLDKKKNKGAPTSYVQYRCNVFVFANSMELYKLMLEECKDVCDQLAKTRFWSLIKLYMDDHIIATQRKKKSDMDLRQCYDSKQQKFKFRDHKPRGITSEDVTKIFGLNNK</sequence>
<organism evidence="1 2">
    <name type="scientific">Malus domestica</name>
    <name type="common">Apple</name>
    <name type="synonym">Pyrus malus</name>
    <dbReference type="NCBI Taxonomy" id="3750"/>
    <lineage>
        <taxon>Eukaryota</taxon>
        <taxon>Viridiplantae</taxon>
        <taxon>Streptophyta</taxon>
        <taxon>Embryophyta</taxon>
        <taxon>Tracheophyta</taxon>
        <taxon>Spermatophyta</taxon>
        <taxon>Magnoliopsida</taxon>
        <taxon>eudicotyledons</taxon>
        <taxon>Gunneridae</taxon>
        <taxon>Pentapetalae</taxon>
        <taxon>rosids</taxon>
        <taxon>fabids</taxon>
        <taxon>Rosales</taxon>
        <taxon>Rosaceae</taxon>
        <taxon>Amygdaloideae</taxon>
        <taxon>Maleae</taxon>
        <taxon>Malus</taxon>
    </lineage>
</organism>
<dbReference type="Proteomes" id="UP000290289">
    <property type="component" value="Chromosome 16"/>
</dbReference>
<evidence type="ECO:0000313" key="1">
    <source>
        <dbReference type="EMBL" id="RXH70824.1"/>
    </source>
</evidence>
<keyword evidence="2" id="KW-1185">Reference proteome</keyword>